<protein>
    <recommendedName>
        <fullName evidence="3">Endonuclease/exonuclease/phosphatase domain-containing protein</fullName>
    </recommendedName>
</protein>
<evidence type="ECO:0000313" key="2">
    <source>
        <dbReference type="Proteomes" id="UP000076532"/>
    </source>
</evidence>
<dbReference type="InterPro" id="IPR036691">
    <property type="entry name" value="Endo/exonu/phosph_ase_sf"/>
</dbReference>
<dbReference type="OrthoDB" id="2840473at2759"/>
<proteinExistence type="predicted"/>
<dbReference type="EMBL" id="KV417552">
    <property type="protein sequence ID" value="KZP20756.1"/>
    <property type="molecule type" value="Genomic_DNA"/>
</dbReference>
<keyword evidence="2" id="KW-1185">Reference proteome</keyword>
<accession>A0A166JDS3</accession>
<dbReference type="Gene3D" id="3.60.10.10">
    <property type="entry name" value="Endonuclease/exonuclease/phosphatase"/>
    <property type="match status" value="1"/>
</dbReference>
<dbReference type="AlphaFoldDB" id="A0A166JDS3"/>
<sequence length="88" mass="9875">MQIGEFDVVGIQEPGFDFRPQTRSTGEWTMVYPKGHDATQKKTTRALLMVNIALDSSSWKQLPVNSVDVAAIEIKGVFGKLRIFSIYN</sequence>
<organism evidence="1 2">
    <name type="scientific">Athelia psychrophila</name>
    <dbReference type="NCBI Taxonomy" id="1759441"/>
    <lineage>
        <taxon>Eukaryota</taxon>
        <taxon>Fungi</taxon>
        <taxon>Dikarya</taxon>
        <taxon>Basidiomycota</taxon>
        <taxon>Agaricomycotina</taxon>
        <taxon>Agaricomycetes</taxon>
        <taxon>Agaricomycetidae</taxon>
        <taxon>Atheliales</taxon>
        <taxon>Atheliaceae</taxon>
        <taxon>Athelia</taxon>
    </lineage>
</organism>
<dbReference type="STRING" id="436010.A0A166JDS3"/>
<name>A0A166JDS3_9AGAM</name>
<evidence type="ECO:0000313" key="1">
    <source>
        <dbReference type="EMBL" id="KZP20756.1"/>
    </source>
</evidence>
<gene>
    <name evidence="1" type="ORF">FIBSPDRAFT_741718</name>
</gene>
<feature type="non-terminal residue" evidence="1">
    <location>
        <position position="88"/>
    </location>
</feature>
<evidence type="ECO:0008006" key="3">
    <source>
        <dbReference type="Google" id="ProtNLM"/>
    </source>
</evidence>
<dbReference type="Proteomes" id="UP000076532">
    <property type="component" value="Unassembled WGS sequence"/>
</dbReference>
<reference evidence="1 2" key="1">
    <citation type="journal article" date="2016" name="Mol. Biol. Evol.">
        <title>Comparative Genomics of Early-Diverging Mushroom-Forming Fungi Provides Insights into the Origins of Lignocellulose Decay Capabilities.</title>
        <authorList>
            <person name="Nagy L.G."/>
            <person name="Riley R."/>
            <person name="Tritt A."/>
            <person name="Adam C."/>
            <person name="Daum C."/>
            <person name="Floudas D."/>
            <person name="Sun H."/>
            <person name="Yadav J.S."/>
            <person name="Pangilinan J."/>
            <person name="Larsson K.H."/>
            <person name="Matsuura K."/>
            <person name="Barry K."/>
            <person name="Labutti K."/>
            <person name="Kuo R."/>
            <person name="Ohm R.A."/>
            <person name="Bhattacharya S.S."/>
            <person name="Shirouzu T."/>
            <person name="Yoshinaga Y."/>
            <person name="Martin F.M."/>
            <person name="Grigoriev I.V."/>
            <person name="Hibbett D.S."/>
        </authorList>
    </citation>
    <scope>NUCLEOTIDE SEQUENCE [LARGE SCALE GENOMIC DNA]</scope>
    <source>
        <strain evidence="1 2">CBS 109695</strain>
    </source>
</reference>